<dbReference type="InterPro" id="IPR010016">
    <property type="entry name" value="PxpB"/>
</dbReference>
<dbReference type="Gene3D" id="3.30.1360.40">
    <property type="match status" value="1"/>
</dbReference>
<keyword evidence="2 5" id="KW-0378">Hydrolase</keyword>
<dbReference type="PANTHER" id="PTHR34698:SF2">
    <property type="entry name" value="5-OXOPROLINASE SUBUNIT B"/>
    <property type="match status" value="1"/>
</dbReference>
<evidence type="ECO:0000256" key="3">
    <source>
        <dbReference type="ARBA" id="ARBA00022840"/>
    </source>
</evidence>
<dbReference type="Proteomes" id="UP000558089">
    <property type="component" value="Unassembled WGS sequence"/>
</dbReference>
<dbReference type="GO" id="GO:0005524">
    <property type="term" value="F:ATP binding"/>
    <property type="evidence" value="ECO:0007669"/>
    <property type="project" value="UniProtKB-KW"/>
</dbReference>
<dbReference type="SMART" id="SM00796">
    <property type="entry name" value="AHS1"/>
    <property type="match status" value="1"/>
</dbReference>
<protein>
    <submittedName>
        <fullName evidence="5">5-oxoprolinase subunit PxpB</fullName>
        <ecNumber evidence="5">3.5.2.9</ecNumber>
    </submittedName>
</protein>
<feature type="domain" description="Carboxyltransferase" evidence="4">
    <location>
        <begin position="6"/>
        <end position="208"/>
    </location>
</feature>
<evidence type="ECO:0000259" key="4">
    <source>
        <dbReference type="SMART" id="SM00796"/>
    </source>
</evidence>
<dbReference type="AlphaFoldDB" id="A0A850NAU7"/>
<dbReference type="InterPro" id="IPR003833">
    <property type="entry name" value="CT_C_D"/>
</dbReference>
<dbReference type="GO" id="GO:0017168">
    <property type="term" value="F:5-oxoprolinase (ATP-hydrolyzing) activity"/>
    <property type="evidence" value="ECO:0007669"/>
    <property type="project" value="UniProtKB-EC"/>
</dbReference>
<dbReference type="Pfam" id="PF02682">
    <property type="entry name" value="CT_C_D"/>
    <property type="match status" value="1"/>
</dbReference>
<name>A0A850NAU7_9FLAO</name>
<dbReference type="RefSeq" id="WP_176620107.1">
    <property type="nucleotide sequence ID" value="NZ_WYET01000004.1"/>
</dbReference>
<dbReference type="InterPro" id="IPR029000">
    <property type="entry name" value="Cyclophilin-like_dom_sf"/>
</dbReference>
<dbReference type="PANTHER" id="PTHR34698">
    <property type="entry name" value="5-OXOPROLINASE SUBUNIT B"/>
    <property type="match status" value="1"/>
</dbReference>
<dbReference type="Gene3D" id="2.40.100.10">
    <property type="entry name" value="Cyclophilin-like"/>
    <property type="match status" value="1"/>
</dbReference>
<keyword evidence="1" id="KW-0547">Nucleotide-binding</keyword>
<organism evidence="5 6">
    <name type="scientific">Flagellimonas chongwuensis</name>
    <dbReference type="NCBI Taxonomy" id="2697365"/>
    <lineage>
        <taxon>Bacteria</taxon>
        <taxon>Pseudomonadati</taxon>
        <taxon>Bacteroidota</taxon>
        <taxon>Flavobacteriia</taxon>
        <taxon>Flavobacteriales</taxon>
        <taxon>Flavobacteriaceae</taxon>
        <taxon>Flagellimonas</taxon>
    </lineage>
</organism>
<evidence type="ECO:0000256" key="1">
    <source>
        <dbReference type="ARBA" id="ARBA00022741"/>
    </source>
</evidence>
<proteinExistence type="predicted"/>
<gene>
    <name evidence="5" type="primary">pxpB</name>
    <name evidence="5" type="ORF">GUA46_08305</name>
</gene>
<reference evidence="5 6" key="1">
    <citation type="submission" date="2020-01" db="EMBL/GenBank/DDBJ databases">
        <title>Draft Genome Analysis of Muricauda sp. HICW Isolated from coastal seawater of PR China.</title>
        <authorList>
            <person name="Chen M.-X."/>
        </authorList>
    </citation>
    <scope>NUCLEOTIDE SEQUENCE [LARGE SCALE GENOMIC DNA]</scope>
    <source>
        <strain evidence="5 6">HICW</strain>
    </source>
</reference>
<keyword evidence="6" id="KW-1185">Reference proteome</keyword>
<dbReference type="EC" id="3.5.2.9" evidence="5"/>
<evidence type="ECO:0000313" key="5">
    <source>
        <dbReference type="EMBL" id="NVN18341.1"/>
    </source>
</evidence>
<dbReference type="SUPFAM" id="SSF160467">
    <property type="entry name" value="PH0987 N-terminal domain-like"/>
    <property type="match status" value="1"/>
</dbReference>
<dbReference type="NCBIfam" id="TIGR00370">
    <property type="entry name" value="5-oxoprolinase subunit PxpB"/>
    <property type="match status" value="1"/>
</dbReference>
<dbReference type="SUPFAM" id="SSF50891">
    <property type="entry name" value="Cyclophilin-like"/>
    <property type="match status" value="1"/>
</dbReference>
<sequence length="245" mass="27856">MKSYPISIKPFGERAVLVEWPDKVSESILADILDFMDAFKELEIPGWEMSVAYNSLTMVYNQDHIDFEETKNMILECQEKQAKSKMERVQHLWTLPVCYDLEFGMDIEEVSNTLDISVEELIKQHTSHQYVVYGIGFLPGFMYLGGLPPTLEIPRRSEPRLKVQKGSVGLASKQTGIYPQDSPGGWNIIGNCPVDLFDPSKENEPCFVKVGDKIQFESISKAEYELHKIEGEVGIYEPEKVVLNA</sequence>
<accession>A0A850NAU7</accession>
<dbReference type="EMBL" id="WYET01000004">
    <property type="protein sequence ID" value="NVN18341.1"/>
    <property type="molecule type" value="Genomic_DNA"/>
</dbReference>
<evidence type="ECO:0000256" key="2">
    <source>
        <dbReference type="ARBA" id="ARBA00022801"/>
    </source>
</evidence>
<keyword evidence="3" id="KW-0067">ATP-binding</keyword>
<evidence type="ECO:0000313" key="6">
    <source>
        <dbReference type="Proteomes" id="UP000558089"/>
    </source>
</evidence>
<comment type="caution">
    <text evidence="5">The sequence shown here is derived from an EMBL/GenBank/DDBJ whole genome shotgun (WGS) entry which is preliminary data.</text>
</comment>